<evidence type="ECO:0000256" key="2">
    <source>
        <dbReference type="SAM" id="SignalP"/>
    </source>
</evidence>
<keyword evidence="4" id="KW-1185">Reference proteome</keyword>
<gene>
    <name evidence="3" type="ORF">EDD28_0302</name>
</gene>
<organism evidence="3 4">
    <name type="scientific">Salana multivorans</name>
    <dbReference type="NCBI Taxonomy" id="120377"/>
    <lineage>
        <taxon>Bacteria</taxon>
        <taxon>Bacillati</taxon>
        <taxon>Actinomycetota</taxon>
        <taxon>Actinomycetes</taxon>
        <taxon>Micrococcales</taxon>
        <taxon>Beutenbergiaceae</taxon>
        <taxon>Salana</taxon>
    </lineage>
</organism>
<feature type="region of interest" description="Disordered" evidence="1">
    <location>
        <begin position="723"/>
        <end position="800"/>
    </location>
</feature>
<name>A0A3N2D7I5_9MICO</name>
<dbReference type="RefSeq" id="WP_123738018.1">
    <property type="nucleotide sequence ID" value="NZ_RKHQ01000001.1"/>
</dbReference>
<evidence type="ECO:0000313" key="3">
    <source>
        <dbReference type="EMBL" id="ROR95740.1"/>
    </source>
</evidence>
<evidence type="ECO:0000256" key="1">
    <source>
        <dbReference type="SAM" id="MobiDB-lite"/>
    </source>
</evidence>
<sequence>MTVRAGRSLTLLLTAVLVSAAALVAPVLPGGPATAEAADGKDYDPGYIISDENFYDGNAMTAQEVQTFLNSKGTSCVAGEQPCIKSWQGPTVAKAKDSYCNGYAAGTQTAAEIIAGVGKSCGISQKALVVLLQKEQSLITRTKPTNRAYQIATGYGCPDGQPCDAEYYGFFNQVYRAAWQYKVYKSRPTSYGFQAGRVNTIPYNFKASCGSGPVYIQNEATRALYIYTPFQANEAILKNIYGNGDSCTSFAQINTWTFWSDWFGSPTGIAHAYPVEGGILSTWTAHGGVAGPGVSTGPITWSTANGGGWYQNFTNGIITHTATGVGAYHQHGTGITTAWKRAGAQDGTWGWPLTQETCTNGTCQITYTNVIATWTATTGTTTQPRHPYEVSGGIAGTWNKYGGLAGPGLSTGPITWSTANGGGWYQNFTNGIITHTATGVGAYHQHGTGITTAWKRAGAQDGTWGWPLTQETCTNGTCQITYTNVIATWTATTGTTTQPRHPYEVSGGIAGTWNKYGGLAGPGLSTGPITWSTANGGGWYQNFTNGIITHTATGVGAYHQHGTGITTAWKRAGAQDGTWGWPLTQETCTNGTCQITYTNVIATWTATTGTTTQPRHPYEVSGGIAGTWNKYGGLAGPGLSTGPITWSTANGGGWYQNFTNGIITHTATGVGAYHQHGTGITTAWKRAGAQDGTWGWPLTQETCTNGTCQITYTNVIATWTATTGTTTQPRAGKTSQLSAPSAGRAPDSTSPSDRATTPEESASPSEPASPQASPSPSPSGPAATDPSATASPSVTSSTAD</sequence>
<feature type="signal peptide" evidence="2">
    <location>
        <begin position="1"/>
        <end position="24"/>
    </location>
</feature>
<dbReference type="EMBL" id="RKHQ01000001">
    <property type="protein sequence ID" value="ROR95740.1"/>
    <property type="molecule type" value="Genomic_DNA"/>
</dbReference>
<protein>
    <recommendedName>
        <fullName evidence="5">LGFP repeat-containing protein</fullName>
    </recommendedName>
</protein>
<keyword evidence="2" id="KW-0732">Signal</keyword>
<dbReference type="AlphaFoldDB" id="A0A3N2D7I5"/>
<feature type="compositionally biased region" description="Low complexity" evidence="1">
    <location>
        <begin position="723"/>
        <end position="734"/>
    </location>
</feature>
<dbReference type="Proteomes" id="UP000275356">
    <property type="component" value="Unassembled WGS sequence"/>
</dbReference>
<evidence type="ECO:0008006" key="5">
    <source>
        <dbReference type="Google" id="ProtNLM"/>
    </source>
</evidence>
<comment type="caution">
    <text evidence="3">The sequence shown here is derived from an EMBL/GenBank/DDBJ whole genome shotgun (WGS) entry which is preliminary data.</text>
</comment>
<reference evidence="3 4" key="1">
    <citation type="submission" date="2018-11" db="EMBL/GenBank/DDBJ databases">
        <title>Sequencing the genomes of 1000 actinobacteria strains.</title>
        <authorList>
            <person name="Klenk H.-P."/>
        </authorList>
    </citation>
    <scope>NUCLEOTIDE SEQUENCE [LARGE SCALE GENOMIC DNA]</scope>
    <source>
        <strain evidence="3 4">DSM 13521</strain>
    </source>
</reference>
<evidence type="ECO:0000313" key="4">
    <source>
        <dbReference type="Proteomes" id="UP000275356"/>
    </source>
</evidence>
<feature type="chain" id="PRO_5039662213" description="LGFP repeat-containing protein" evidence="2">
    <location>
        <begin position="25"/>
        <end position="800"/>
    </location>
</feature>
<proteinExistence type="predicted"/>
<dbReference type="OrthoDB" id="9764271at2"/>
<accession>A0A3N2D7I5</accession>
<feature type="compositionally biased region" description="Low complexity" evidence="1">
    <location>
        <begin position="758"/>
        <end position="772"/>
    </location>
</feature>
<feature type="compositionally biased region" description="Low complexity" evidence="1">
    <location>
        <begin position="780"/>
        <end position="800"/>
    </location>
</feature>